<keyword evidence="2 4" id="KW-0863">Zinc-finger</keyword>
<dbReference type="PROSITE" id="PS01359">
    <property type="entry name" value="ZF_PHD_1"/>
    <property type="match status" value="1"/>
</dbReference>
<dbReference type="InterPro" id="IPR019787">
    <property type="entry name" value="Znf_PHD-finger"/>
</dbReference>
<dbReference type="Gene3D" id="3.30.40.100">
    <property type="match status" value="1"/>
</dbReference>
<dbReference type="InterPro" id="IPR011011">
    <property type="entry name" value="Znf_FYVE_PHD"/>
</dbReference>
<dbReference type="PROSITE" id="PS51050">
    <property type="entry name" value="ZF_CW"/>
    <property type="match status" value="1"/>
</dbReference>
<dbReference type="GO" id="GO:0003677">
    <property type="term" value="F:DNA binding"/>
    <property type="evidence" value="ECO:0007669"/>
    <property type="project" value="TreeGrafter"/>
</dbReference>
<sequence>MMLVRSSLPSSFDAGLSSVPDHGKQEILCAWIPGDGSWQEPTVSDEHPQQGQQNAAPVTRNKNKDDSLCSQNFLSSSQLSTEVNMSETSTPNFVYKRKMIRRNAVLPLSQSSTPTLVYKRRKVQTVFPAQVSTNTRESDNGFSTSSAAISITGKEQMVSVHIDNGIVIPSALLPVESNKPCIASKSGSVDGTSLGDELVTEEPKCEMRKCSDLRQLRAVNDSCSSSKLNLDLGSASLKHQVDDVGECSSSGVLIVEGSGKDISETNSCISFLQRHGVLQGLLSTKTSRSMKPVGANKSICCLRLCKVCGRSTTTLEMLICDFCEESFHVSCCNPPLKKVPLGDWFCHSCLRKKLKKMKETSSSKSAKDYSGPIASILRDIGPYKTNVRIGRDFQAEISDWSGPLTRDLDVYSKPVELSSLECASYQDLGSSKLSRLSPIGNWLQCREVVDGVDGTICGKWRRAPLFEVQTDDWECFCSVLWDPTHADCAVPQHSPFLQQVFQPPLLLA</sequence>
<dbReference type="GO" id="GO:0006355">
    <property type="term" value="P:regulation of DNA-templated transcription"/>
    <property type="evidence" value="ECO:0007669"/>
    <property type="project" value="TreeGrafter"/>
</dbReference>
<dbReference type="GO" id="GO:0000228">
    <property type="term" value="C:nuclear chromosome"/>
    <property type="evidence" value="ECO:0007669"/>
    <property type="project" value="TreeGrafter"/>
</dbReference>
<dbReference type="GO" id="GO:0008623">
    <property type="term" value="C:CHRAC"/>
    <property type="evidence" value="ECO:0007669"/>
    <property type="project" value="TreeGrafter"/>
</dbReference>
<dbReference type="Gramene" id="KVI01370">
    <property type="protein sequence ID" value="KVI01370"/>
    <property type="gene ID" value="Ccrd_020364"/>
</dbReference>
<keyword evidence="3" id="KW-0862">Zinc</keyword>
<dbReference type="SMART" id="SM00249">
    <property type="entry name" value="PHD"/>
    <property type="match status" value="1"/>
</dbReference>
<evidence type="ECO:0000259" key="7">
    <source>
        <dbReference type="PROSITE" id="PS51050"/>
    </source>
</evidence>
<name>A0A103Y2K2_CYNCS</name>
<dbReference type="PROSITE" id="PS50016">
    <property type="entry name" value="ZF_PHD_2"/>
    <property type="match status" value="1"/>
</dbReference>
<feature type="domain" description="CW-type" evidence="7">
    <location>
        <begin position="436"/>
        <end position="496"/>
    </location>
</feature>
<organism evidence="8 9">
    <name type="scientific">Cynara cardunculus var. scolymus</name>
    <name type="common">Globe artichoke</name>
    <name type="synonym">Cynara scolymus</name>
    <dbReference type="NCBI Taxonomy" id="59895"/>
    <lineage>
        <taxon>Eukaryota</taxon>
        <taxon>Viridiplantae</taxon>
        <taxon>Streptophyta</taxon>
        <taxon>Embryophyta</taxon>
        <taxon>Tracheophyta</taxon>
        <taxon>Spermatophyta</taxon>
        <taxon>Magnoliopsida</taxon>
        <taxon>eudicotyledons</taxon>
        <taxon>Gunneridae</taxon>
        <taxon>Pentapetalae</taxon>
        <taxon>asterids</taxon>
        <taxon>campanulids</taxon>
        <taxon>Asterales</taxon>
        <taxon>Asteraceae</taxon>
        <taxon>Carduoideae</taxon>
        <taxon>Cardueae</taxon>
        <taxon>Carduinae</taxon>
        <taxon>Cynara</taxon>
    </lineage>
</organism>
<dbReference type="GO" id="GO:0045740">
    <property type="term" value="P:positive regulation of DNA replication"/>
    <property type="evidence" value="ECO:0007669"/>
    <property type="project" value="TreeGrafter"/>
</dbReference>
<dbReference type="PANTHER" id="PTHR46510:SF1">
    <property type="entry name" value="BROMODOMAIN ADJACENT TO ZINC FINGER DOMAIN PROTEIN 1A"/>
    <property type="match status" value="1"/>
</dbReference>
<dbReference type="GO" id="GO:0006338">
    <property type="term" value="P:chromatin remodeling"/>
    <property type="evidence" value="ECO:0007669"/>
    <property type="project" value="InterPro"/>
</dbReference>
<evidence type="ECO:0000256" key="4">
    <source>
        <dbReference type="PROSITE-ProRule" id="PRU00146"/>
    </source>
</evidence>
<accession>A0A103Y2K2</accession>
<evidence type="ECO:0000256" key="5">
    <source>
        <dbReference type="SAM" id="MobiDB-lite"/>
    </source>
</evidence>
<feature type="non-terminal residue" evidence="8">
    <location>
        <position position="508"/>
    </location>
</feature>
<dbReference type="AlphaFoldDB" id="A0A103Y2K2"/>
<feature type="domain" description="PHD-type" evidence="6">
    <location>
        <begin position="302"/>
        <end position="352"/>
    </location>
</feature>
<reference evidence="8 9" key="1">
    <citation type="journal article" date="2016" name="Sci. Rep.">
        <title>The genome sequence of the outbreeding globe artichoke constructed de novo incorporating a phase-aware low-pass sequencing strategy of F1 progeny.</title>
        <authorList>
            <person name="Scaglione D."/>
            <person name="Reyes-Chin-Wo S."/>
            <person name="Acquadro A."/>
            <person name="Froenicke L."/>
            <person name="Portis E."/>
            <person name="Beitel C."/>
            <person name="Tirone M."/>
            <person name="Mauro R."/>
            <person name="Lo Monaco A."/>
            <person name="Mauromicale G."/>
            <person name="Faccioli P."/>
            <person name="Cattivelli L."/>
            <person name="Rieseberg L."/>
            <person name="Michelmore R."/>
            <person name="Lanteri S."/>
        </authorList>
    </citation>
    <scope>NUCLEOTIDE SEQUENCE [LARGE SCALE GENOMIC DNA]</scope>
    <source>
        <strain evidence="8">2C</strain>
    </source>
</reference>
<evidence type="ECO:0000256" key="1">
    <source>
        <dbReference type="ARBA" id="ARBA00022723"/>
    </source>
</evidence>
<dbReference type="GO" id="GO:0008270">
    <property type="term" value="F:zinc ion binding"/>
    <property type="evidence" value="ECO:0007669"/>
    <property type="project" value="UniProtKB-KW"/>
</dbReference>
<dbReference type="InterPro" id="IPR047171">
    <property type="entry name" value="BAZ1A"/>
</dbReference>
<dbReference type="InterPro" id="IPR001965">
    <property type="entry name" value="Znf_PHD"/>
</dbReference>
<dbReference type="EMBL" id="LEKV01003110">
    <property type="protein sequence ID" value="KVI01370.1"/>
    <property type="molecule type" value="Genomic_DNA"/>
</dbReference>
<gene>
    <name evidence="8" type="ORF">Ccrd_020364</name>
</gene>
<dbReference type="Proteomes" id="UP000243975">
    <property type="component" value="Unassembled WGS sequence"/>
</dbReference>
<dbReference type="InterPro" id="IPR013083">
    <property type="entry name" value="Znf_RING/FYVE/PHD"/>
</dbReference>
<dbReference type="Pfam" id="PF00628">
    <property type="entry name" value="PHD"/>
    <property type="match status" value="1"/>
</dbReference>
<dbReference type="SUPFAM" id="SSF57903">
    <property type="entry name" value="FYVE/PHD zinc finger"/>
    <property type="match status" value="1"/>
</dbReference>
<comment type="caution">
    <text evidence="8">The sequence shown here is derived from an EMBL/GenBank/DDBJ whole genome shotgun (WGS) entry which is preliminary data.</text>
</comment>
<dbReference type="PANTHER" id="PTHR46510">
    <property type="entry name" value="BROMODOMAIN ADJACENT TO ZINC FINGER DOMAIN PROTEIN 1A"/>
    <property type="match status" value="1"/>
</dbReference>
<keyword evidence="9" id="KW-1185">Reference proteome</keyword>
<dbReference type="OMA" id="KDFCINT"/>
<evidence type="ECO:0000313" key="8">
    <source>
        <dbReference type="EMBL" id="KVI01370.1"/>
    </source>
</evidence>
<protein>
    <submittedName>
        <fullName evidence="8">Zinc finger, CW-type</fullName>
    </submittedName>
</protein>
<dbReference type="Gene3D" id="3.30.40.10">
    <property type="entry name" value="Zinc/RING finger domain, C3HC4 (zinc finger)"/>
    <property type="match status" value="1"/>
</dbReference>
<evidence type="ECO:0000259" key="6">
    <source>
        <dbReference type="PROSITE" id="PS50016"/>
    </source>
</evidence>
<dbReference type="GO" id="GO:0031445">
    <property type="term" value="P:regulation of heterochromatin formation"/>
    <property type="evidence" value="ECO:0007669"/>
    <property type="project" value="TreeGrafter"/>
</dbReference>
<evidence type="ECO:0000313" key="9">
    <source>
        <dbReference type="Proteomes" id="UP000243975"/>
    </source>
</evidence>
<dbReference type="InterPro" id="IPR019786">
    <property type="entry name" value="Zinc_finger_PHD-type_CS"/>
</dbReference>
<evidence type="ECO:0000256" key="3">
    <source>
        <dbReference type="ARBA" id="ARBA00022833"/>
    </source>
</evidence>
<evidence type="ECO:0000256" key="2">
    <source>
        <dbReference type="ARBA" id="ARBA00022771"/>
    </source>
</evidence>
<keyword evidence="1" id="KW-0479">Metal-binding</keyword>
<feature type="region of interest" description="Disordered" evidence="5">
    <location>
        <begin position="38"/>
        <end position="67"/>
    </location>
</feature>
<proteinExistence type="predicted"/>
<dbReference type="InterPro" id="IPR011124">
    <property type="entry name" value="Znf_CW"/>
</dbReference>